<reference evidence="1" key="1">
    <citation type="submission" date="2021-06" db="EMBL/GenBank/DDBJ databases">
        <authorList>
            <person name="Kallberg Y."/>
            <person name="Tangrot J."/>
            <person name="Rosling A."/>
        </authorList>
    </citation>
    <scope>NUCLEOTIDE SEQUENCE</scope>
    <source>
        <strain evidence="1">AU212A</strain>
    </source>
</reference>
<evidence type="ECO:0000313" key="1">
    <source>
        <dbReference type="EMBL" id="CAG8600596.1"/>
    </source>
</evidence>
<organism evidence="1 2">
    <name type="scientific">Scutellospora calospora</name>
    <dbReference type="NCBI Taxonomy" id="85575"/>
    <lineage>
        <taxon>Eukaryota</taxon>
        <taxon>Fungi</taxon>
        <taxon>Fungi incertae sedis</taxon>
        <taxon>Mucoromycota</taxon>
        <taxon>Glomeromycotina</taxon>
        <taxon>Glomeromycetes</taxon>
        <taxon>Diversisporales</taxon>
        <taxon>Gigasporaceae</taxon>
        <taxon>Scutellospora</taxon>
    </lineage>
</organism>
<protein>
    <submittedName>
        <fullName evidence="1">3969_t:CDS:1</fullName>
    </submittedName>
</protein>
<name>A0ACA9MPM8_9GLOM</name>
<gene>
    <name evidence="1" type="ORF">SCALOS_LOCUS6912</name>
</gene>
<proteinExistence type="predicted"/>
<comment type="caution">
    <text evidence="1">The sequence shown here is derived from an EMBL/GenBank/DDBJ whole genome shotgun (WGS) entry which is preliminary data.</text>
</comment>
<keyword evidence="2" id="KW-1185">Reference proteome</keyword>
<accession>A0ACA9MPM8</accession>
<evidence type="ECO:0000313" key="2">
    <source>
        <dbReference type="Proteomes" id="UP000789860"/>
    </source>
</evidence>
<dbReference type="EMBL" id="CAJVPM010014341">
    <property type="protein sequence ID" value="CAG8600596.1"/>
    <property type="molecule type" value="Genomic_DNA"/>
</dbReference>
<sequence length="41" mass="4682">TNNVDESTDDSLEGEHVIHGSIRKNKELRDSKIDDNEDKDL</sequence>
<feature type="non-terminal residue" evidence="1">
    <location>
        <position position="1"/>
    </location>
</feature>
<dbReference type="Proteomes" id="UP000789860">
    <property type="component" value="Unassembled WGS sequence"/>
</dbReference>